<reference evidence="2 3" key="1">
    <citation type="submission" date="2014-04" db="EMBL/GenBank/DDBJ databases">
        <authorList>
            <consortium name="DOE Joint Genome Institute"/>
            <person name="Kuo A."/>
            <person name="Kohler A."/>
            <person name="Costa M.D."/>
            <person name="Nagy L.G."/>
            <person name="Floudas D."/>
            <person name="Copeland A."/>
            <person name="Barry K.W."/>
            <person name="Cichocki N."/>
            <person name="Veneault-Fourrey C."/>
            <person name="LaButti K."/>
            <person name="Lindquist E.A."/>
            <person name="Lipzen A."/>
            <person name="Lundell T."/>
            <person name="Morin E."/>
            <person name="Murat C."/>
            <person name="Sun H."/>
            <person name="Tunlid A."/>
            <person name="Henrissat B."/>
            <person name="Grigoriev I.V."/>
            <person name="Hibbett D.S."/>
            <person name="Martin F."/>
            <person name="Nordberg H.P."/>
            <person name="Cantor M.N."/>
            <person name="Hua S.X."/>
        </authorList>
    </citation>
    <scope>NUCLEOTIDE SEQUENCE [LARGE SCALE GENOMIC DNA]</scope>
    <source>
        <strain evidence="2 3">Marx 270</strain>
    </source>
</reference>
<dbReference type="OrthoDB" id="8922241at2759"/>
<dbReference type="InParanoid" id="A0A0C3NWL0"/>
<reference evidence="3" key="2">
    <citation type="submission" date="2015-01" db="EMBL/GenBank/DDBJ databases">
        <title>Evolutionary Origins and Diversification of the Mycorrhizal Mutualists.</title>
        <authorList>
            <consortium name="DOE Joint Genome Institute"/>
            <consortium name="Mycorrhizal Genomics Consortium"/>
            <person name="Kohler A."/>
            <person name="Kuo A."/>
            <person name="Nagy L.G."/>
            <person name="Floudas D."/>
            <person name="Copeland A."/>
            <person name="Barry K.W."/>
            <person name="Cichocki N."/>
            <person name="Veneault-Fourrey C."/>
            <person name="LaButti K."/>
            <person name="Lindquist E.A."/>
            <person name="Lipzen A."/>
            <person name="Lundell T."/>
            <person name="Morin E."/>
            <person name="Murat C."/>
            <person name="Riley R."/>
            <person name="Ohm R."/>
            <person name="Sun H."/>
            <person name="Tunlid A."/>
            <person name="Henrissat B."/>
            <person name="Grigoriev I.V."/>
            <person name="Hibbett D.S."/>
            <person name="Martin F."/>
        </authorList>
    </citation>
    <scope>NUCLEOTIDE SEQUENCE [LARGE SCALE GENOMIC DNA]</scope>
    <source>
        <strain evidence="3">Marx 270</strain>
    </source>
</reference>
<dbReference type="AlphaFoldDB" id="A0A0C3NWL0"/>
<evidence type="ECO:0000256" key="1">
    <source>
        <dbReference type="SAM" id="MobiDB-lite"/>
    </source>
</evidence>
<feature type="region of interest" description="Disordered" evidence="1">
    <location>
        <begin position="53"/>
        <end position="104"/>
    </location>
</feature>
<sequence>MPPTTVYRRQSMAQLYEKLGAQSDEDDMAWLAQFSPEEKSDDLYTPAVAPSPYLSSISSTSSSSPSAGSFQVDSHVDDTSSSDESSSDDALSSESESEAEPLSSLTFDFDYTTYDQSPCMPLLFQSDEFMTTTDSPYIPPVDSIVFPQPTSVPLAGYYHPMQPTTCPTPRHASSDSPLLLPLTSPIMGSGTPRRRRSVSTNQFGGRGDPEEQVDAESDVDNDDDEYIPSPSLNSRKRRRATRTCVTISVPPASAVRVAIVSHAAKRSRCSPPSRNVQAMPGTVCTVPKNNPWACPYCKWVQRNHRTPDLKRHIRTHTRFERPAQWVCCGVPLKDAGRYTLPEGAEPYNWQGKMMIGGCGREFSRRDALKRHLDNEHITCVGDLNAFAASHN</sequence>
<dbReference type="EMBL" id="KN832003">
    <property type="protein sequence ID" value="KIN99588.1"/>
    <property type="molecule type" value="Genomic_DNA"/>
</dbReference>
<evidence type="ECO:0000313" key="3">
    <source>
        <dbReference type="Proteomes" id="UP000054217"/>
    </source>
</evidence>
<evidence type="ECO:0000313" key="2">
    <source>
        <dbReference type="EMBL" id="KIN99588.1"/>
    </source>
</evidence>
<dbReference type="STRING" id="870435.A0A0C3NWL0"/>
<dbReference type="HOGENOM" id="CLU_059784_0_0_1"/>
<feature type="compositionally biased region" description="Low complexity" evidence="1">
    <location>
        <begin position="82"/>
        <end position="104"/>
    </location>
</feature>
<dbReference type="Proteomes" id="UP000054217">
    <property type="component" value="Unassembled WGS sequence"/>
</dbReference>
<name>A0A0C3NWL0_PISTI</name>
<feature type="compositionally biased region" description="Low complexity" evidence="1">
    <location>
        <begin position="53"/>
        <end position="69"/>
    </location>
</feature>
<dbReference type="Gene3D" id="3.30.160.60">
    <property type="entry name" value="Classic Zinc Finger"/>
    <property type="match status" value="1"/>
</dbReference>
<feature type="region of interest" description="Disordered" evidence="1">
    <location>
        <begin position="183"/>
        <end position="241"/>
    </location>
</feature>
<feature type="compositionally biased region" description="Acidic residues" evidence="1">
    <location>
        <begin position="210"/>
        <end position="226"/>
    </location>
</feature>
<organism evidence="2 3">
    <name type="scientific">Pisolithus tinctorius Marx 270</name>
    <dbReference type="NCBI Taxonomy" id="870435"/>
    <lineage>
        <taxon>Eukaryota</taxon>
        <taxon>Fungi</taxon>
        <taxon>Dikarya</taxon>
        <taxon>Basidiomycota</taxon>
        <taxon>Agaricomycotina</taxon>
        <taxon>Agaricomycetes</taxon>
        <taxon>Agaricomycetidae</taxon>
        <taxon>Boletales</taxon>
        <taxon>Sclerodermatineae</taxon>
        <taxon>Pisolithaceae</taxon>
        <taxon>Pisolithus</taxon>
    </lineage>
</organism>
<proteinExistence type="predicted"/>
<protein>
    <recommendedName>
        <fullName evidence="4">C2H2-type domain-containing protein</fullName>
    </recommendedName>
</protein>
<keyword evidence="3" id="KW-1185">Reference proteome</keyword>
<accession>A0A0C3NWL0</accession>
<evidence type="ECO:0008006" key="4">
    <source>
        <dbReference type="Google" id="ProtNLM"/>
    </source>
</evidence>
<gene>
    <name evidence="2" type="ORF">M404DRAFT_806922</name>
</gene>